<evidence type="ECO:0000313" key="3">
    <source>
        <dbReference type="Proteomes" id="UP000094285"/>
    </source>
</evidence>
<gene>
    <name evidence="2" type="ORF">CANTADRAFT_8415</name>
</gene>
<accession>A0A1E4SBH7</accession>
<dbReference type="EMBL" id="KV453917">
    <property type="protein sequence ID" value="ODV76828.1"/>
    <property type="molecule type" value="Genomic_DNA"/>
</dbReference>
<dbReference type="SUPFAM" id="SSF57997">
    <property type="entry name" value="Tropomyosin"/>
    <property type="match status" value="1"/>
</dbReference>
<reference evidence="3" key="1">
    <citation type="submission" date="2016-05" db="EMBL/GenBank/DDBJ databases">
        <title>Comparative genomics of biotechnologically important yeasts.</title>
        <authorList>
            <consortium name="DOE Joint Genome Institute"/>
            <person name="Riley R."/>
            <person name="Haridas S."/>
            <person name="Wolfe K.H."/>
            <person name="Lopes M.R."/>
            <person name="Hittinger C.T."/>
            <person name="Goker M."/>
            <person name="Salamov A."/>
            <person name="Wisecaver J."/>
            <person name="Long T.M."/>
            <person name="Aerts A.L."/>
            <person name="Barry K."/>
            <person name="Choi C."/>
            <person name="Clum A."/>
            <person name="Coughlan A.Y."/>
            <person name="Deshpande S."/>
            <person name="Douglass A.P."/>
            <person name="Hanson S.J."/>
            <person name="Klenk H.-P."/>
            <person name="Labutti K."/>
            <person name="Lapidus A."/>
            <person name="Lindquist E."/>
            <person name="Lipzen A."/>
            <person name="Meier-Kolthoff J.P."/>
            <person name="Ohm R.A."/>
            <person name="Otillar R.P."/>
            <person name="Pangilinan J."/>
            <person name="Peng Y."/>
            <person name="Rokas A."/>
            <person name="Rosa C.A."/>
            <person name="Scheuner C."/>
            <person name="Sibirny A.A."/>
            <person name="Slot J.C."/>
            <person name="Stielow J.B."/>
            <person name="Sun H."/>
            <person name="Kurtzman C.P."/>
            <person name="Blackwell M."/>
            <person name="Grigoriev I.V."/>
            <person name="Jeffries T.W."/>
        </authorList>
    </citation>
    <scope>NUCLEOTIDE SEQUENCE [LARGE SCALE GENOMIC DNA]</scope>
    <source>
        <strain evidence="3">NRRL Y-17324</strain>
    </source>
</reference>
<dbReference type="RefSeq" id="XP_020061950.1">
    <property type="nucleotide sequence ID" value="XM_020211290.1"/>
</dbReference>
<proteinExistence type="predicted"/>
<dbReference type="GeneID" id="30985426"/>
<evidence type="ECO:0000313" key="2">
    <source>
        <dbReference type="EMBL" id="ODV76828.1"/>
    </source>
</evidence>
<evidence type="ECO:0000256" key="1">
    <source>
        <dbReference type="SAM" id="Coils"/>
    </source>
</evidence>
<dbReference type="Gene3D" id="1.10.287.1490">
    <property type="match status" value="1"/>
</dbReference>
<name>A0A1E4SBH7_9ASCO</name>
<dbReference type="AlphaFoldDB" id="A0A1E4SBH7"/>
<keyword evidence="1" id="KW-0175">Coiled coil</keyword>
<protein>
    <submittedName>
        <fullName evidence="2">Uncharacterized protein</fullName>
    </submittedName>
</protein>
<sequence>MSKFTEKINQLKEESDHKQSAYYQLKTVYTTKQDELTQKEYQLRALTAQNTFLTERLARHNSQHQENSDQLAKNQEAIAGHQNRIDTLTRDITELETRYDETVAKLSEVQAELHDIHQALS</sequence>
<feature type="coiled-coil region" evidence="1">
    <location>
        <begin position="1"/>
        <end position="112"/>
    </location>
</feature>
<keyword evidence="3" id="KW-1185">Reference proteome</keyword>
<organism evidence="2 3">
    <name type="scientific">Suhomyces tanzawaensis NRRL Y-17324</name>
    <dbReference type="NCBI Taxonomy" id="984487"/>
    <lineage>
        <taxon>Eukaryota</taxon>
        <taxon>Fungi</taxon>
        <taxon>Dikarya</taxon>
        <taxon>Ascomycota</taxon>
        <taxon>Saccharomycotina</taxon>
        <taxon>Pichiomycetes</taxon>
        <taxon>Debaryomycetaceae</taxon>
        <taxon>Suhomyces</taxon>
    </lineage>
</organism>
<dbReference type="Proteomes" id="UP000094285">
    <property type="component" value="Unassembled WGS sequence"/>
</dbReference>